<dbReference type="InterPro" id="IPR012910">
    <property type="entry name" value="Plug_dom"/>
</dbReference>
<dbReference type="PROSITE" id="PS52016">
    <property type="entry name" value="TONB_DEPENDENT_REC_3"/>
    <property type="match status" value="1"/>
</dbReference>
<dbReference type="Gene3D" id="2.170.130.10">
    <property type="entry name" value="TonB-dependent receptor, plug domain"/>
    <property type="match status" value="1"/>
</dbReference>
<dbReference type="Pfam" id="PF13715">
    <property type="entry name" value="CarbopepD_reg_2"/>
    <property type="match status" value="1"/>
</dbReference>
<organism evidence="15 16">
    <name type="scientific">Chryseosolibacter indicus</name>
    <dbReference type="NCBI Taxonomy" id="2782351"/>
    <lineage>
        <taxon>Bacteria</taxon>
        <taxon>Pseudomonadati</taxon>
        <taxon>Bacteroidota</taxon>
        <taxon>Cytophagia</taxon>
        <taxon>Cytophagales</taxon>
        <taxon>Chryseotaleaceae</taxon>
        <taxon>Chryseosolibacter</taxon>
    </lineage>
</organism>
<gene>
    <name evidence="15" type="ORF">KK060_02735</name>
</gene>
<keyword evidence="7 10" id="KW-0472">Membrane</keyword>
<dbReference type="NCBIfam" id="TIGR04056">
    <property type="entry name" value="OMP_RagA_SusC"/>
    <property type="match status" value="1"/>
</dbReference>
<evidence type="ECO:0000256" key="5">
    <source>
        <dbReference type="ARBA" id="ARBA00022729"/>
    </source>
</evidence>
<keyword evidence="5 12" id="KW-0732">Signal</keyword>
<sequence>MNKFYRNLVVSAVMMFMCITSYAQEHLVSGTIKDVSGMGLPGVNILIKGTTRGTTTDTEGNFSISATPEEVLVISFIGYNTEEVPVGTQTTVDLTLTEDLQTLNEVVVVGYGTQEKKVVTAATVNVKGEDIANTNSLRLEQALQGQTPGVQISATSGQPGEALKVRVRGTGTLGESDPLYVVDGVPTGDISYLNPASIERIDVLKDAASAAIYGARAANGVVLITTKKGKSGGIQVAVDSYYGIQNFYKKLDMLDATEYATIMNEAHVNSGQNPVFTSEEIAAMGKGTNWLDEATNKNAPIQNHSITVSGGNERSVFSTSASYFQQEGILAGNQNKSNFERFTFTINSNHKAIKDVVTIGQNLSYSSVTRQGLRVGGIYNNSLRGLFNTSPLFPVYDANGEFGKSTVSADEVNPIASMYYQDFNRNYQDRLLGNIYTEIQPVKGLVFRSDIGVDLGFENRRSFNPIYNLSASTYNNISSATQGSNRNVRWNWDNTIRYSKTFQDHNLELLVGVTAQEYTTTRMDATKQGLTFSDFDHAWLDNGTIDTTVTATGARTEYALFSQFGRVNYNYREKYLFSATVRRDGSSNFGPNNRYGIFPSVSAGWVLTEEEFLKGIRPLNMLKLRASWGQNGNDRIEQFAYMATLSSIDRDYYFGSGDTKYLGTSPDKLANPDLKWETSEQIDIGIEAELFEKFSVTLDYYRKTTKDWLLVAPVPAIVGTNPPFINGGTITNKGVEVQVGYNTTIGEVRLGINANAAFNKNEVTRINNSEGIIHGDANLIQGIGEINRAQVGYPVGYFWGYQVAGIFQNEAEVLSYRKGESLIQPSAKPGDVKFVDRNNDGVISDLDKTMIGDPNPNVTYGLNFNASYKGFDLSVYTYGMGGQQNLFGVRSIERWYNNYPKEILGRWLGEGTSNSTPRVTLGDEPNKNYTNFSELYIQDASFFRLKTINIGYDFKTLFREIPLQKLRLYVSANNLFTITKYKGMDPEVGFGDRTNNRYNMTSGMDLGYYPQPRTFMVGLNAHF</sequence>
<evidence type="ECO:0000256" key="9">
    <source>
        <dbReference type="ARBA" id="ARBA00023237"/>
    </source>
</evidence>
<dbReference type="InterPro" id="IPR039426">
    <property type="entry name" value="TonB-dep_rcpt-like"/>
</dbReference>
<dbReference type="InterPro" id="IPR000531">
    <property type="entry name" value="Beta-barrel_TonB"/>
</dbReference>
<keyword evidence="9 10" id="KW-0998">Cell outer membrane</keyword>
<dbReference type="Pfam" id="PF00593">
    <property type="entry name" value="TonB_dep_Rec_b-barrel"/>
    <property type="match status" value="1"/>
</dbReference>
<feature type="domain" description="TonB-dependent receptor-like beta-barrel" evidence="13">
    <location>
        <begin position="440"/>
        <end position="769"/>
    </location>
</feature>
<dbReference type="Gene3D" id="2.60.40.1120">
    <property type="entry name" value="Carboxypeptidase-like, regulatory domain"/>
    <property type="match status" value="1"/>
</dbReference>
<evidence type="ECO:0000256" key="3">
    <source>
        <dbReference type="ARBA" id="ARBA00022452"/>
    </source>
</evidence>
<accession>A0ABS5VL49</accession>
<protein>
    <submittedName>
        <fullName evidence="15">TonB-dependent receptor</fullName>
    </submittedName>
</protein>
<evidence type="ECO:0000256" key="4">
    <source>
        <dbReference type="ARBA" id="ARBA00022692"/>
    </source>
</evidence>
<evidence type="ECO:0000256" key="7">
    <source>
        <dbReference type="ARBA" id="ARBA00023136"/>
    </source>
</evidence>
<keyword evidence="8 15" id="KW-0675">Receptor</keyword>
<dbReference type="SUPFAM" id="SSF56935">
    <property type="entry name" value="Porins"/>
    <property type="match status" value="1"/>
</dbReference>
<dbReference type="Gene3D" id="2.40.170.20">
    <property type="entry name" value="TonB-dependent receptor, beta-barrel domain"/>
    <property type="match status" value="1"/>
</dbReference>
<dbReference type="EMBL" id="JAHESD010000004">
    <property type="protein sequence ID" value="MBT1702175.1"/>
    <property type="molecule type" value="Genomic_DNA"/>
</dbReference>
<keyword evidence="16" id="KW-1185">Reference proteome</keyword>
<evidence type="ECO:0000256" key="1">
    <source>
        <dbReference type="ARBA" id="ARBA00004571"/>
    </source>
</evidence>
<dbReference type="Pfam" id="PF07715">
    <property type="entry name" value="Plug"/>
    <property type="match status" value="1"/>
</dbReference>
<evidence type="ECO:0000256" key="6">
    <source>
        <dbReference type="ARBA" id="ARBA00023077"/>
    </source>
</evidence>
<evidence type="ECO:0000256" key="11">
    <source>
        <dbReference type="RuleBase" id="RU003357"/>
    </source>
</evidence>
<dbReference type="InterPro" id="IPR023996">
    <property type="entry name" value="TonB-dep_OMP_SusC/RagA"/>
</dbReference>
<comment type="subcellular location">
    <subcellularLocation>
        <location evidence="1 10">Cell outer membrane</location>
        <topology evidence="1 10">Multi-pass membrane protein</topology>
    </subcellularLocation>
</comment>
<evidence type="ECO:0000256" key="12">
    <source>
        <dbReference type="SAM" id="SignalP"/>
    </source>
</evidence>
<dbReference type="RefSeq" id="WP_254151931.1">
    <property type="nucleotide sequence ID" value="NZ_JAHESD010000004.1"/>
</dbReference>
<evidence type="ECO:0000256" key="8">
    <source>
        <dbReference type="ARBA" id="ARBA00023170"/>
    </source>
</evidence>
<dbReference type="SUPFAM" id="SSF49464">
    <property type="entry name" value="Carboxypeptidase regulatory domain-like"/>
    <property type="match status" value="1"/>
</dbReference>
<evidence type="ECO:0000256" key="2">
    <source>
        <dbReference type="ARBA" id="ARBA00022448"/>
    </source>
</evidence>
<name>A0ABS5VL49_9BACT</name>
<dbReference type="InterPro" id="IPR008969">
    <property type="entry name" value="CarboxyPept-like_regulatory"/>
</dbReference>
<keyword evidence="2 10" id="KW-0813">Transport</keyword>
<dbReference type="PANTHER" id="PTHR30069">
    <property type="entry name" value="TONB-DEPENDENT OUTER MEMBRANE RECEPTOR"/>
    <property type="match status" value="1"/>
</dbReference>
<reference evidence="15 16" key="1">
    <citation type="submission" date="2021-05" db="EMBL/GenBank/DDBJ databases">
        <title>A Polyphasic approach of four new species of the genus Ohtaekwangia: Ohtaekwangia histidinii sp. nov., Ohtaekwangia cretensis sp. nov., Ohtaekwangia indiensis sp. nov., Ohtaekwangia reichenbachii sp. nov. from diverse environment.</title>
        <authorList>
            <person name="Octaviana S."/>
        </authorList>
    </citation>
    <scope>NUCLEOTIDE SEQUENCE [LARGE SCALE GENOMIC DNA]</scope>
    <source>
        <strain evidence="15 16">PWU20</strain>
    </source>
</reference>
<evidence type="ECO:0000313" key="16">
    <source>
        <dbReference type="Proteomes" id="UP000772618"/>
    </source>
</evidence>
<feature type="chain" id="PRO_5046937456" evidence="12">
    <location>
        <begin position="24"/>
        <end position="1023"/>
    </location>
</feature>
<evidence type="ECO:0000256" key="10">
    <source>
        <dbReference type="PROSITE-ProRule" id="PRU01360"/>
    </source>
</evidence>
<evidence type="ECO:0000313" key="15">
    <source>
        <dbReference type="EMBL" id="MBT1702175.1"/>
    </source>
</evidence>
<dbReference type="InterPro" id="IPR037066">
    <property type="entry name" value="Plug_dom_sf"/>
</dbReference>
<dbReference type="NCBIfam" id="TIGR04057">
    <property type="entry name" value="SusC_RagA_signa"/>
    <property type="match status" value="1"/>
</dbReference>
<evidence type="ECO:0000259" key="14">
    <source>
        <dbReference type="Pfam" id="PF07715"/>
    </source>
</evidence>
<feature type="signal peptide" evidence="12">
    <location>
        <begin position="1"/>
        <end position="23"/>
    </location>
</feature>
<dbReference type="InterPro" id="IPR023997">
    <property type="entry name" value="TonB-dep_OMP_SusC/RagA_CS"/>
</dbReference>
<feature type="domain" description="TonB-dependent receptor plug" evidence="14">
    <location>
        <begin position="119"/>
        <end position="221"/>
    </location>
</feature>
<dbReference type="PANTHER" id="PTHR30069:SF29">
    <property type="entry name" value="HEMOGLOBIN AND HEMOGLOBIN-HAPTOGLOBIN-BINDING PROTEIN 1-RELATED"/>
    <property type="match status" value="1"/>
</dbReference>
<dbReference type="InterPro" id="IPR036942">
    <property type="entry name" value="Beta-barrel_TonB_sf"/>
</dbReference>
<keyword evidence="3 10" id="KW-1134">Transmembrane beta strand</keyword>
<dbReference type="Proteomes" id="UP000772618">
    <property type="component" value="Unassembled WGS sequence"/>
</dbReference>
<proteinExistence type="inferred from homology"/>
<keyword evidence="4 10" id="KW-0812">Transmembrane</keyword>
<comment type="similarity">
    <text evidence="10 11">Belongs to the TonB-dependent receptor family.</text>
</comment>
<comment type="caution">
    <text evidence="15">The sequence shown here is derived from an EMBL/GenBank/DDBJ whole genome shotgun (WGS) entry which is preliminary data.</text>
</comment>
<evidence type="ECO:0000259" key="13">
    <source>
        <dbReference type="Pfam" id="PF00593"/>
    </source>
</evidence>
<keyword evidence="6 11" id="KW-0798">TonB box</keyword>